<dbReference type="EMBL" id="CP001275">
    <property type="protein sequence ID" value="ACM04472.1"/>
    <property type="molecule type" value="Genomic_DNA"/>
</dbReference>
<keyword evidence="2" id="KW-1185">Reference proteome</keyword>
<dbReference type="HOGENOM" id="CLU_2977815_0_0_0"/>
<dbReference type="KEGG" id="tro:trd_0785"/>
<organism evidence="1 2">
    <name type="scientific">Thermomicrobium roseum (strain ATCC 27502 / DSM 5159 / P-2)</name>
    <dbReference type="NCBI Taxonomy" id="309801"/>
    <lineage>
        <taxon>Bacteria</taxon>
        <taxon>Pseudomonadati</taxon>
        <taxon>Thermomicrobiota</taxon>
        <taxon>Thermomicrobia</taxon>
        <taxon>Thermomicrobiales</taxon>
        <taxon>Thermomicrobiaceae</taxon>
        <taxon>Thermomicrobium</taxon>
    </lineage>
</organism>
<accession>B9KZ72</accession>
<proteinExistence type="predicted"/>
<protein>
    <submittedName>
        <fullName evidence="1">Uncharacterized protein</fullName>
    </submittedName>
</protein>
<dbReference type="AlphaFoldDB" id="B9KZ72"/>
<evidence type="ECO:0000313" key="2">
    <source>
        <dbReference type="Proteomes" id="UP000000447"/>
    </source>
</evidence>
<reference evidence="1 2" key="1">
    <citation type="journal article" date="2009" name="PLoS ONE">
        <title>Complete genome sequence of the aerobic CO-oxidizing thermophile Thermomicrobium roseum.</title>
        <authorList>
            <person name="Wu D."/>
            <person name="Raymond J."/>
            <person name="Wu M."/>
            <person name="Chatterji S."/>
            <person name="Ren Q."/>
            <person name="Graham J.E."/>
            <person name="Bryant D.A."/>
            <person name="Robb F."/>
            <person name="Colman A."/>
            <person name="Tallon L.J."/>
            <person name="Badger J.H."/>
            <person name="Madupu R."/>
            <person name="Ward N.L."/>
            <person name="Eisen J.A."/>
        </authorList>
    </citation>
    <scope>NUCLEOTIDE SEQUENCE [LARGE SCALE GENOMIC DNA]</scope>
    <source>
        <strain evidence="2">ATCC 27502 / DSM 5159 / P-2</strain>
    </source>
</reference>
<name>B9KZ72_THERP</name>
<sequence length="58" mass="6432">MDRSNIADEYQQVRPSYRGCHEGLLEAASPDDSAITLQAGDRAVERRQDDPRRASCPG</sequence>
<dbReference type="Proteomes" id="UP000000447">
    <property type="component" value="Chromosome"/>
</dbReference>
<gene>
    <name evidence="1" type="ordered locus">trd_0785</name>
</gene>
<dbReference type="RefSeq" id="WP_012642171.1">
    <property type="nucleotide sequence ID" value="NC_011959.1"/>
</dbReference>
<evidence type="ECO:0000313" key="1">
    <source>
        <dbReference type="EMBL" id="ACM04472.1"/>
    </source>
</evidence>